<accession>A0A097EPN1</accession>
<dbReference type="AlphaFoldDB" id="A0A097EPN1"/>
<feature type="transmembrane region" description="Helical" evidence="1">
    <location>
        <begin position="12"/>
        <end position="30"/>
    </location>
</feature>
<dbReference type="KEGG" id="frf:LO80_05785"/>
<keyword evidence="1" id="KW-0812">Transmembrane</keyword>
<protein>
    <submittedName>
        <fullName evidence="2">Uncharacterized protein</fullName>
    </submittedName>
</protein>
<evidence type="ECO:0000256" key="1">
    <source>
        <dbReference type="SAM" id="Phobius"/>
    </source>
</evidence>
<evidence type="ECO:0000313" key="2">
    <source>
        <dbReference type="EMBL" id="AIT09525.1"/>
    </source>
</evidence>
<organism evidence="2 3">
    <name type="scientific">Candidatus Francisella endociliophora</name>
    <dbReference type="NCBI Taxonomy" id="653937"/>
    <lineage>
        <taxon>Bacteria</taxon>
        <taxon>Pseudomonadati</taxon>
        <taxon>Pseudomonadota</taxon>
        <taxon>Gammaproteobacteria</taxon>
        <taxon>Thiotrichales</taxon>
        <taxon>Francisellaceae</taxon>
        <taxon>Francisella</taxon>
    </lineage>
</organism>
<proteinExistence type="predicted"/>
<keyword evidence="1" id="KW-0472">Membrane</keyword>
<keyword evidence="1" id="KW-1133">Transmembrane helix</keyword>
<dbReference type="EMBL" id="CP009574">
    <property type="protein sequence ID" value="AIT09525.1"/>
    <property type="molecule type" value="Genomic_DNA"/>
</dbReference>
<keyword evidence="3" id="KW-1185">Reference proteome</keyword>
<reference evidence="2 3" key="1">
    <citation type="submission" date="2014-10" db="EMBL/GenBank/DDBJ databases">
        <title>Whole genome sequence of Francisella endociliophora strain FSC1006, isolated from a laboratory culture of the marine ciliate Euplotes raikovi.</title>
        <authorList>
            <person name="Granberg M."/>
            <person name="Backman S."/>
            <person name="Lundmark E."/>
            <person name="Nilsson E."/>
            <person name="Karlsson E."/>
            <person name="Thelaus J."/>
            <person name="Ohrman C."/>
            <person name="Larkeryd A."/>
            <person name="Stenberg P."/>
        </authorList>
    </citation>
    <scope>NUCLEOTIDE SEQUENCE [LARGE SCALE GENOMIC DNA]</scope>
    <source>
        <strain evidence="2 3">FSC1006</strain>
    </source>
</reference>
<evidence type="ECO:0000313" key="3">
    <source>
        <dbReference type="Proteomes" id="UP000029672"/>
    </source>
</evidence>
<dbReference type="Proteomes" id="UP000029672">
    <property type="component" value="Chromosome"/>
</dbReference>
<gene>
    <name evidence="2" type="ORF">LO80_05785</name>
</gene>
<dbReference type="HOGENOM" id="CLU_2464552_0_0_6"/>
<dbReference type="STRING" id="1547445.LO80_05785"/>
<name>A0A097EPN1_9GAMM</name>
<sequence>MLGWLNQHKNTLIVTIIGGVIVGVLLYLFLPQSQANIVVTENTSKDWCQQVYGIKTPSKYIQNHSTKKCFYPLIYTVIKGNHLEVQVR</sequence>